<dbReference type="AlphaFoldDB" id="A0A135YV87"/>
<evidence type="ECO:0000259" key="1">
    <source>
        <dbReference type="Pfam" id="PF01610"/>
    </source>
</evidence>
<name>A0A135YV87_9FIRM</name>
<dbReference type="Proteomes" id="UP000070326">
    <property type="component" value="Unassembled WGS sequence"/>
</dbReference>
<dbReference type="STRING" id="1261.HMPREF3195_00802"/>
<dbReference type="eggNOG" id="COG3464">
    <property type="taxonomic scope" value="Bacteria"/>
</dbReference>
<comment type="caution">
    <text evidence="2">The sequence shown here is derived from an EMBL/GenBank/DDBJ whole genome shotgun (WGS) entry which is preliminary data.</text>
</comment>
<evidence type="ECO:0000313" key="3">
    <source>
        <dbReference type="Proteomes" id="UP000070326"/>
    </source>
</evidence>
<reference evidence="2 3" key="1">
    <citation type="submission" date="2016-02" db="EMBL/GenBank/DDBJ databases">
        <authorList>
            <person name="Wen L."/>
            <person name="He K."/>
            <person name="Yang H."/>
        </authorList>
    </citation>
    <scope>NUCLEOTIDE SEQUENCE [LARGE SCALE GENOMIC DNA]</scope>
    <source>
        <strain evidence="2 3">MJR8628A</strain>
    </source>
</reference>
<dbReference type="InterPro" id="IPR002560">
    <property type="entry name" value="Transposase_DDE"/>
</dbReference>
<evidence type="ECO:0000313" key="2">
    <source>
        <dbReference type="EMBL" id="KXI13326.1"/>
    </source>
</evidence>
<accession>A0A135YV87</accession>
<organism evidence="2 3">
    <name type="scientific">Peptostreptococcus anaerobius</name>
    <dbReference type="NCBI Taxonomy" id="1261"/>
    <lineage>
        <taxon>Bacteria</taxon>
        <taxon>Bacillati</taxon>
        <taxon>Bacillota</taxon>
        <taxon>Clostridia</taxon>
        <taxon>Peptostreptococcales</taxon>
        <taxon>Peptostreptococcaceae</taxon>
        <taxon>Peptostreptococcus</taxon>
    </lineage>
</organism>
<dbReference type="EMBL" id="LSQZ01000025">
    <property type="protein sequence ID" value="KXI13326.1"/>
    <property type="molecule type" value="Genomic_DNA"/>
</dbReference>
<feature type="domain" description="Transposase IS204/IS1001/IS1096/IS1165 DDE" evidence="1">
    <location>
        <begin position="1"/>
        <end position="43"/>
    </location>
</feature>
<dbReference type="Pfam" id="PF01610">
    <property type="entry name" value="DDE_Tnp_ISL3"/>
    <property type="match status" value="1"/>
</dbReference>
<dbReference type="PATRIC" id="fig|1261.5.peg.808"/>
<proteinExistence type="predicted"/>
<protein>
    <recommendedName>
        <fullName evidence="1">Transposase IS204/IS1001/IS1096/IS1165 DDE domain-containing protein</fullName>
    </recommendedName>
</protein>
<gene>
    <name evidence="2" type="ORF">HMPREF3195_00802</name>
</gene>
<sequence>MYIPYIDTAKNIFKNAKIVVDKFHIVQLIKNNLNSIRVELMKRKMECM</sequence>